<dbReference type="AlphaFoldDB" id="A0A2T5VED6"/>
<evidence type="ECO:0000259" key="2">
    <source>
        <dbReference type="Pfam" id="PF20061"/>
    </source>
</evidence>
<dbReference type="Proteomes" id="UP000244081">
    <property type="component" value="Unassembled WGS sequence"/>
</dbReference>
<protein>
    <recommendedName>
        <fullName evidence="2">DUF6460 domain-containing protein</fullName>
    </recommendedName>
</protein>
<evidence type="ECO:0000313" key="4">
    <source>
        <dbReference type="Proteomes" id="UP000244081"/>
    </source>
</evidence>
<reference evidence="3 4" key="1">
    <citation type="submission" date="2018-04" db="EMBL/GenBank/DDBJ databases">
        <title>Genomic Encyclopedia of Archaeal and Bacterial Type Strains, Phase II (KMG-II): from individual species to whole genera.</title>
        <authorList>
            <person name="Goeker M."/>
        </authorList>
    </citation>
    <scope>NUCLEOTIDE SEQUENCE [LARGE SCALE GENOMIC DNA]</scope>
    <source>
        <strain evidence="3 4">DSM 23382</strain>
    </source>
</reference>
<feature type="transmembrane region" description="Helical" evidence="1">
    <location>
        <begin position="66"/>
        <end position="85"/>
    </location>
</feature>
<evidence type="ECO:0000256" key="1">
    <source>
        <dbReference type="SAM" id="Phobius"/>
    </source>
</evidence>
<dbReference type="InterPro" id="IPR045594">
    <property type="entry name" value="DUF6460"/>
</dbReference>
<keyword evidence="4" id="KW-1185">Reference proteome</keyword>
<dbReference type="EMBL" id="QAYG01000001">
    <property type="protein sequence ID" value="PTW62119.1"/>
    <property type="molecule type" value="Genomic_DNA"/>
</dbReference>
<feature type="transmembrane region" description="Helical" evidence="1">
    <location>
        <begin position="21"/>
        <end position="46"/>
    </location>
</feature>
<dbReference type="RefSeq" id="WP_107987733.1">
    <property type="nucleotide sequence ID" value="NZ_QAYG01000001.1"/>
</dbReference>
<comment type="caution">
    <text evidence="3">The sequence shown here is derived from an EMBL/GenBank/DDBJ whole genome shotgun (WGS) entry which is preliminary data.</text>
</comment>
<dbReference type="Pfam" id="PF20061">
    <property type="entry name" value="DUF6460"/>
    <property type="match status" value="1"/>
</dbReference>
<evidence type="ECO:0000313" key="3">
    <source>
        <dbReference type="EMBL" id="PTW62119.1"/>
    </source>
</evidence>
<gene>
    <name evidence="3" type="ORF">C8N35_101154</name>
</gene>
<sequence>MRPDTLHRFFGGSPGHVILRLVVISFVVGIILSAIDLDLMGLVYWIEDVVRGIWNMGFDAIRRLGGYFLMGAVIVVPLWAIGRLLKIGRGEP</sequence>
<feature type="domain" description="DUF6460" evidence="2">
    <location>
        <begin position="53"/>
        <end position="88"/>
    </location>
</feature>
<keyword evidence="1" id="KW-0472">Membrane</keyword>
<dbReference type="OrthoDB" id="8480887at2"/>
<name>A0A2T5VED6_9HYPH</name>
<proteinExistence type="predicted"/>
<keyword evidence="1" id="KW-0812">Transmembrane</keyword>
<keyword evidence="1" id="KW-1133">Transmembrane helix</keyword>
<organism evidence="3 4">
    <name type="scientific">Breoghania corrubedonensis</name>
    <dbReference type="NCBI Taxonomy" id="665038"/>
    <lineage>
        <taxon>Bacteria</taxon>
        <taxon>Pseudomonadati</taxon>
        <taxon>Pseudomonadota</taxon>
        <taxon>Alphaproteobacteria</taxon>
        <taxon>Hyphomicrobiales</taxon>
        <taxon>Stappiaceae</taxon>
        <taxon>Breoghania</taxon>
    </lineage>
</organism>
<accession>A0A2T5VED6</accession>